<keyword evidence="2" id="KW-1185">Reference proteome</keyword>
<gene>
    <name evidence="1" type="ORF">PFISCL1PPCAC_26915</name>
</gene>
<feature type="non-terminal residue" evidence="1">
    <location>
        <position position="181"/>
    </location>
</feature>
<evidence type="ECO:0000313" key="2">
    <source>
        <dbReference type="Proteomes" id="UP001432322"/>
    </source>
</evidence>
<dbReference type="AlphaFoldDB" id="A0AAV5WY23"/>
<proteinExistence type="predicted"/>
<dbReference type="EMBL" id="BTSY01000007">
    <property type="protein sequence ID" value="GMT35618.1"/>
    <property type="molecule type" value="Genomic_DNA"/>
</dbReference>
<name>A0AAV5WY23_9BILA</name>
<reference evidence="1" key="1">
    <citation type="submission" date="2023-10" db="EMBL/GenBank/DDBJ databases">
        <title>Genome assembly of Pristionchus species.</title>
        <authorList>
            <person name="Yoshida K."/>
            <person name="Sommer R.J."/>
        </authorList>
    </citation>
    <scope>NUCLEOTIDE SEQUENCE</scope>
    <source>
        <strain evidence="1">RS5133</strain>
    </source>
</reference>
<organism evidence="1 2">
    <name type="scientific">Pristionchus fissidentatus</name>
    <dbReference type="NCBI Taxonomy" id="1538716"/>
    <lineage>
        <taxon>Eukaryota</taxon>
        <taxon>Metazoa</taxon>
        <taxon>Ecdysozoa</taxon>
        <taxon>Nematoda</taxon>
        <taxon>Chromadorea</taxon>
        <taxon>Rhabditida</taxon>
        <taxon>Rhabditina</taxon>
        <taxon>Diplogasteromorpha</taxon>
        <taxon>Diplogasteroidea</taxon>
        <taxon>Neodiplogasteridae</taxon>
        <taxon>Pristionchus</taxon>
    </lineage>
</organism>
<dbReference type="Proteomes" id="UP001432322">
    <property type="component" value="Unassembled WGS sequence"/>
</dbReference>
<comment type="caution">
    <text evidence="1">The sequence shown here is derived from an EMBL/GenBank/DDBJ whole genome shotgun (WGS) entry which is preliminary data.</text>
</comment>
<sequence>MQVATTYFTSLQNRLAVMEYLNHNDTATIVGLESLNRLSEDFISEIQNNLRKTSWLSDTDSFGLNILDQFELYLDKMQLITDFDKFDTNLTQIRTFNRHFTAHYYESVKRDTGCQWLNVAIALESGRLMLARVANTEELYSLLLRVQNSFDFNTFTYNNNVILLAPTFFPLSQNTSEPAFV</sequence>
<accession>A0AAV5WY23</accession>
<protein>
    <recommendedName>
        <fullName evidence="3">Peptidase</fullName>
    </recommendedName>
</protein>
<evidence type="ECO:0008006" key="3">
    <source>
        <dbReference type="Google" id="ProtNLM"/>
    </source>
</evidence>
<evidence type="ECO:0000313" key="1">
    <source>
        <dbReference type="EMBL" id="GMT35618.1"/>
    </source>
</evidence>